<evidence type="ECO:0000256" key="1">
    <source>
        <dbReference type="ARBA" id="ARBA00022723"/>
    </source>
</evidence>
<name>A0A024FUR7_9STRA</name>
<dbReference type="Gene3D" id="3.30.40.10">
    <property type="entry name" value="Zinc/RING finger domain, C3HC4 (zinc finger)"/>
    <property type="match status" value="1"/>
</dbReference>
<evidence type="ECO:0008006" key="10">
    <source>
        <dbReference type="Google" id="ProtNLM"/>
    </source>
</evidence>
<dbReference type="InterPro" id="IPR001683">
    <property type="entry name" value="PX_dom"/>
</dbReference>
<keyword evidence="2 4" id="KW-0863">Zinc-finger</keyword>
<sequence length="277" mass="31394">MQEAITSARRGLSLNVAITDTSVEDDHVVYHCEVSNAINTESWTVSHRYNEFDAFKNDITDSALCTSSKCCGACEAVRDYLAACFPKKRLLWSTSQDAIEERTQKFESMLLHLLRCVLLPGKVMKCLSARQHLPPKLYEFLGVQNPLHRRSVLQIFVDNYQSNLSSHLMTFQSKSDGYDNSHCSICMEDVDACENPLMTLSHSVKQTELTDLTDETKVVVLPCSHIFHRGCVFEWLLFQSHCPLCRARIGQSTTSGVFSCRSKKADPWDRNTSKEEP</sequence>
<dbReference type="InterPro" id="IPR013083">
    <property type="entry name" value="Znf_RING/FYVE/PHD"/>
</dbReference>
<dbReference type="Proteomes" id="UP000053237">
    <property type="component" value="Unassembled WGS sequence"/>
</dbReference>
<organism evidence="8 9">
    <name type="scientific">Albugo candida</name>
    <dbReference type="NCBI Taxonomy" id="65357"/>
    <lineage>
        <taxon>Eukaryota</taxon>
        <taxon>Sar</taxon>
        <taxon>Stramenopiles</taxon>
        <taxon>Oomycota</taxon>
        <taxon>Peronosporomycetes</taxon>
        <taxon>Albuginales</taxon>
        <taxon>Albuginaceae</taxon>
        <taxon>Albugo</taxon>
    </lineage>
</organism>
<evidence type="ECO:0000256" key="2">
    <source>
        <dbReference type="ARBA" id="ARBA00022771"/>
    </source>
</evidence>
<dbReference type="SUPFAM" id="SSF57850">
    <property type="entry name" value="RING/U-box"/>
    <property type="match status" value="1"/>
</dbReference>
<protein>
    <recommendedName>
        <fullName evidence="10">RING-type domain-containing protein</fullName>
    </recommendedName>
</protein>
<feature type="domain" description="RING-type" evidence="6">
    <location>
        <begin position="183"/>
        <end position="246"/>
    </location>
</feature>
<dbReference type="Gene3D" id="3.30.1520.10">
    <property type="entry name" value="Phox-like domain"/>
    <property type="match status" value="1"/>
</dbReference>
<dbReference type="InterPro" id="IPR036871">
    <property type="entry name" value="PX_dom_sf"/>
</dbReference>
<evidence type="ECO:0000259" key="6">
    <source>
        <dbReference type="PROSITE" id="PS50089"/>
    </source>
</evidence>
<proteinExistence type="predicted"/>
<feature type="compositionally biased region" description="Basic and acidic residues" evidence="5">
    <location>
        <begin position="263"/>
        <end position="277"/>
    </location>
</feature>
<dbReference type="GO" id="GO:0006511">
    <property type="term" value="P:ubiquitin-dependent protein catabolic process"/>
    <property type="evidence" value="ECO:0007669"/>
    <property type="project" value="TreeGrafter"/>
</dbReference>
<dbReference type="GO" id="GO:0005634">
    <property type="term" value="C:nucleus"/>
    <property type="evidence" value="ECO:0007669"/>
    <property type="project" value="TreeGrafter"/>
</dbReference>
<dbReference type="PANTHER" id="PTHR45931">
    <property type="entry name" value="SI:CH211-59O9.10"/>
    <property type="match status" value="1"/>
</dbReference>
<accession>A0A024FUR7</accession>
<dbReference type="STRING" id="65357.A0A024FUR7"/>
<dbReference type="GO" id="GO:0008270">
    <property type="term" value="F:zinc ion binding"/>
    <property type="evidence" value="ECO:0007669"/>
    <property type="project" value="UniProtKB-KW"/>
</dbReference>
<evidence type="ECO:0000259" key="7">
    <source>
        <dbReference type="PROSITE" id="PS50195"/>
    </source>
</evidence>
<gene>
    <name evidence="8" type="ORF">BN9_116970</name>
</gene>
<dbReference type="PANTHER" id="PTHR45931:SF16">
    <property type="entry name" value="RING_U-BOX SUPERFAMILY PROTEIN"/>
    <property type="match status" value="1"/>
</dbReference>
<dbReference type="PROSITE" id="PS50195">
    <property type="entry name" value="PX"/>
    <property type="match status" value="1"/>
</dbReference>
<feature type="domain" description="PX" evidence="7">
    <location>
        <begin position="8"/>
        <end position="163"/>
    </location>
</feature>
<dbReference type="InterPro" id="IPR001841">
    <property type="entry name" value="Znf_RING"/>
</dbReference>
<keyword evidence="3" id="KW-0862">Zinc</keyword>
<dbReference type="SUPFAM" id="SSF64268">
    <property type="entry name" value="PX domain"/>
    <property type="match status" value="1"/>
</dbReference>
<keyword evidence="1" id="KW-0479">Metal-binding</keyword>
<comment type="caution">
    <text evidence="8">The sequence shown here is derived from an EMBL/GenBank/DDBJ whole genome shotgun (WGS) entry which is preliminary data.</text>
</comment>
<dbReference type="PROSITE" id="PS50089">
    <property type="entry name" value="ZF_RING_2"/>
    <property type="match status" value="1"/>
</dbReference>
<dbReference type="InParanoid" id="A0A024FUR7"/>
<dbReference type="GO" id="GO:0061630">
    <property type="term" value="F:ubiquitin protein ligase activity"/>
    <property type="evidence" value="ECO:0007669"/>
    <property type="project" value="TreeGrafter"/>
</dbReference>
<feature type="region of interest" description="Disordered" evidence="5">
    <location>
        <begin position="258"/>
        <end position="277"/>
    </location>
</feature>
<dbReference type="GO" id="GO:0035091">
    <property type="term" value="F:phosphatidylinositol binding"/>
    <property type="evidence" value="ECO:0007669"/>
    <property type="project" value="InterPro"/>
</dbReference>
<evidence type="ECO:0000256" key="5">
    <source>
        <dbReference type="SAM" id="MobiDB-lite"/>
    </source>
</evidence>
<dbReference type="OrthoDB" id="4348522at2759"/>
<reference evidence="8 9" key="1">
    <citation type="submission" date="2012-05" db="EMBL/GenBank/DDBJ databases">
        <title>Recombination and specialization in a pathogen metapopulation.</title>
        <authorList>
            <person name="Gardiner A."/>
            <person name="Kemen E."/>
            <person name="Schultz-Larsen T."/>
            <person name="MacLean D."/>
            <person name="Van Oosterhout C."/>
            <person name="Jones J.D.G."/>
        </authorList>
    </citation>
    <scope>NUCLEOTIDE SEQUENCE [LARGE SCALE GENOMIC DNA]</scope>
    <source>
        <strain evidence="8 9">Ac Nc2</strain>
    </source>
</reference>
<evidence type="ECO:0000256" key="4">
    <source>
        <dbReference type="PROSITE-ProRule" id="PRU00175"/>
    </source>
</evidence>
<dbReference type="Pfam" id="PF13639">
    <property type="entry name" value="zf-RING_2"/>
    <property type="match status" value="1"/>
</dbReference>
<dbReference type="SMART" id="SM00184">
    <property type="entry name" value="RING"/>
    <property type="match status" value="1"/>
</dbReference>
<evidence type="ECO:0000313" key="9">
    <source>
        <dbReference type="Proteomes" id="UP000053237"/>
    </source>
</evidence>
<keyword evidence="9" id="KW-1185">Reference proteome</keyword>
<dbReference type="EMBL" id="CAIX01000404">
    <property type="protein sequence ID" value="CCI10786.1"/>
    <property type="molecule type" value="Genomic_DNA"/>
</dbReference>
<dbReference type="Pfam" id="PF00787">
    <property type="entry name" value="PX"/>
    <property type="match status" value="1"/>
</dbReference>
<dbReference type="AlphaFoldDB" id="A0A024FUR7"/>
<dbReference type="InterPro" id="IPR051834">
    <property type="entry name" value="RING_finger_E3_ligase"/>
</dbReference>
<evidence type="ECO:0000256" key="3">
    <source>
        <dbReference type="ARBA" id="ARBA00022833"/>
    </source>
</evidence>
<evidence type="ECO:0000313" key="8">
    <source>
        <dbReference type="EMBL" id="CCI10786.1"/>
    </source>
</evidence>